<name>A0ABU6QTQ7_9FABA</name>
<keyword evidence="1" id="KW-1133">Transmembrane helix</keyword>
<dbReference type="PANTHER" id="PTHR47723">
    <property type="entry name" value="OS05G0353850 PROTEIN"/>
    <property type="match status" value="1"/>
</dbReference>
<keyword evidence="1" id="KW-0812">Transmembrane</keyword>
<evidence type="ECO:0000259" key="2">
    <source>
        <dbReference type="Pfam" id="PF13456"/>
    </source>
</evidence>
<sequence length="177" mass="20499">MEVRDESERLRETRKMTREWAIYLEAIVATGLWWQWRFRNPRIFGGEETWSSFKVKCDASIFFESNCAGFDAVIRNDMGMWIKGCSGPLPMWSIRRCNTHLLPSDEDADVLSKIRELWSRDWSINWNLVPREANKVADTLAKHGAKYNNTYIEWLEPKSALFLLISSEAASGQATSS</sequence>
<evidence type="ECO:0000313" key="3">
    <source>
        <dbReference type="EMBL" id="MED6115449.1"/>
    </source>
</evidence>
<evidence type="ECO:0000256" key="1">
    <source>
        <dbReference type="SAM" id="Phobius"/>
    </source>
</evidence>
<organism evidence="3 4">
    <name type="scientific">Stylosanthes scabra</name>
    <dbReference type="NCBI Taxonomy" id="79078"/>
    <lineage>
        <taxon>Eukaryota</taxon>
        <taxon>Viridiplantae</taxon>
        <taxon>Streptophyta</taxon>
        <taxon>Embryophyta</taxon>
        <taxon>Tracheophyta</taxon>
        <taxon>Spermatophyta</taxon>
        <taxon>Magnoliopsida</taxon>
        <taxon>eudicotyledons</taxon>
        <taxon>Gunneridae</taxon>
        <taxon>Pentapetalae</taxon>
        <taxon>rosids</taxon>
        <taxon>fabids</taxon>
        <taxon>Fabales</taxon>
        <taxon>Fabaceae</taxon>
        <taxon>Papilionoideae</taxon>
        <taxon>50 kb inversion clade</taxon>
        <taxon>dalbergioids sensu lato</taxon>
        <taxon>Dalbergieae</taxon>
        <taxon>Pterocarpus clade</taxon>
        <taxon>Stylosanthes</taxon>
    </lineage>
</organism>
<dbReference type="Pfam" id="PF13456">
    <property type="entry name" value="RVT_3"/>
    <property type="match status" value="1"/>
</dbReference>
<accession>A0ABU6QTQ7</accession>
<reference evidence="3 4" key="1">
    <citation type="journal article" date="2023" name="Plants (Basel)">
        <title>Bridging the Gap: Combining Genomics and Transcriptomics Approaches to Understand Stylosanthes scabra, an Orphan Legume from the Brazilian Caatinga.</title>
        <authorList>
            <person name="Ferreira-Neto J.R.C."/>
            <person name="da Silva M.D."/>
            <person name="Binneck E."/>
            <person name="de Melo N.F."/>
            <person name="da Silva R.H."/>
            <person name="de Melo A.L.T.M."/>
            <person name="Pandolfi V."/>
            <person name="Bustamante F.O."/>
            <person name="Brasileiro-Vidal A.C."/>
            <person name="Benko-Iseppon A.M."/>
        </authorList>
    </citation>
    <scope>NUCLEOTIDE SEQUENCE [LARGE SCALE GENOMIC DNA]</scope>
    <source>
        <tissue evidence="3">Leaves</tissue>
    </source>
</reference>
<proteinExistence type="predicted"/>
<comment type="caution">
    <text evidence="3">The sequence shown here is derived from an EMBL/GenBank/DDBJ whole genome shotgun (WGS) entry which is preliminary data.</text>
</comment>
<gene>
    <name evidence="3" type="ORF">PIB30_090705</name>
</gene>
<dbReference type="InterPro" id="IPR036397">
    <property type="entry name" value="RNaseH_sf"/>
</dbReference>
<feature type="domain" description="RNase H type-1" evidence="2">
    <location>
        <begin position="108"/>
        <end position="143"/>
    </location>
</feature>
<dbReference type="Proteomes" id="UP001341840">
    <property type="component" value="Unassembled WGS sequence"/>
</dbReference>
<dbReference type="InterPro" id="IPR002156">
    <property type="entry name" value="RNaseH_domain"/>
</dbReference>
<evidence type="ECO:0000313" key="4">
    <source>
        <dbReference type="Proteomes" id="UP001341840"/>
    </source>
</evidence>
<keyword evidence="4" id="KW-1185">Reference proteome</keyword>
<dbReference type="Gene3D" id="3.30.420.10">
    <property type="entry name" value="Ribonuclease H-like superfamily/Ribonuclease H"/>
    <property type="match status" value="1"/>
</dbReference>
<dbReference type="InterPro" id="IPR053151">
    <property type="entry name" value="RNase_H-like"/>
</dbReference>
<keyword evidence="1" id="KW-0472">Membrane</keyword>
<dbReference type="EMBL" id="JASCZI010001768">
    <property type="protein sequence ID" value="MED6115449.1"/>
    <property type="molecule type" value="Genomic_DNA"/>
</dbReference>
<dbReference type="PANTHER" id="PTHR47723:SF24">
    <property type="entry name" value="RNASE H TYPE-1 DOMAIN-CONTAINING PROTEIN"/>
    <property type="match status" value="1"/>
</dbReference>
<feature type="transmembrane region" description="Helical" evidence="1">
    <location>
        <begin position="20"/>
        <end position="36"/>
    </location>
</feature>
<protein>
    <recommendedName>
        <fullName evidence="2">RNase H type-1 domain-containing protein</fullName>
    </recommendedName>
</protein>